<feature type="domain" description="EVE" evidence="2">
    <location>
        <begin position="3"/>
        <end position="134"/>
    </location>
</feature>
<dbReference type="EMBL" id="JACKVK010000005">
    <property type="protein sequence ID" value="MCV7420751.1"/>
    <property type="molecule type" value="Genomic_DNA"/>
</dbReference>
<accession>A0A9X2Z0D6</accession>
<comment type="caution">
    <text evidence="3">The sequence shown here is derived from an EMBL/GenBank/DDBJ whole genome shotgun (WGS) entry which is preliminary data.</text>
</comment>
<sequence length="149" mass="17059">MTTYWINTVSRGHVVRGVAGGFTQANHGKPHMLRRMARDDWIVFYSPKTDYPDGAPLQSFTAIGRVVDDEVYQEDFDPQFQPWRRRVEFLPCVETPIRPLIDELDFIEVKAQWGYRFRFGVFKIDVGDFELIRAAMTGSTTPPGATLTG</sequence>
<organism evidence="3 4">
    <name type="scientific">Mycobacterium yunnanensis</name>
    <dbReference type="NCBI Taxonomy" id="368477"/>
    <lineage>
        <taxon>Bacteria</taxon>
        <taxon>Bacillati</taxon>
        <taxon>Actinomycetota</taxon>
        <taxon>Actinomycetes</taxon>
        <taxon>Mycobacteriales</taxon>
        <taxon>Mycobacteriaceae</taxon>
        <taxon>Mycobacterium</taxon>
    </lineage>
</organism>
<comment type="similarity">
    <text evidence="1">Belongs to the UPF0310 family.</text>
</comment>
<evidence type="ECO:0000313" key="3">
    <source>
        <dbReference type="EMBL" id="MCV7420751.1"/>
    </source>
</evidence>
<dbReference type="Proteomes" id="UP001141629">
    <property type="component" value="Unassembled WGS sequence"/>
</dbReference>
<dbReference type="Pfam" id="PF01878">
    <property type="entry name" value="EVE"/>
    <property type="match status" value="1"/>
</dbReference>
<dbReference type="AlphaFoldDB" id="A0A9X2Z0D6"/>
<proteinExistence type="inferred from homology"/>
<keyword evidence="4" id="KW-1185">Reference proteome</keyword>
<dbReference type="HAMAP" id="MF_00771">
    <property type="entry name" value="UPF0310"/>
    <property type="match status" value="1"/>
</dbReference>
<dbReference type="Gene3D" id="3.10.590.10">
    <property type="entry name" value="ph1033 like domains"/>
    <property type="match status" value="1"/>
</dbReference>
<dbReference type="InterPro" id="IPR015947">
    <property type="entry name" value="PUA-like_sf"/>
</dbReference>
<protein>
    <recommendedName>
        <fullName evidence="1">UPF0310 protein H7K45_09400</fullName>
    </recommendedName>
</protein>
<dbReference type="RefSeq" id="WP_263995525.1">
    <property type="nucleotide sequence ID" value="NZ_JACKVK010000005.1"/>
</dbReference>
<evidence type="ECO:0000259" key="2">
    <source>
        <dbReference type="Pfam" id="PF01878"/>
    </source>
</evidence>
<dbReference type="InterPro" id="IPR002740">
    <property type="entry name" value="EVE_domain"/>
</dbReference>
<reference evidence="3" key="1">
    <citation type="submission" date="2020-07" db="EMBL/GenBank/DDBJ databases">
        <authorList>
            <person name="Pettersson B.M.F."/>
            <person name="Behra P.R.K."/>
            <person name="Ramesh M."/>
            <person name="Das S."/>
            <person name="Dasgupta S."/>
            <person name="Kirsebom L.A."/>
        </authorList>
    </citation>
    <scope>NUCLEOTIDE SEQUENCE</scope>
    <source>
        <strain evidence="3">DSM 44838</strain>
    </source>
</reference>
<gene>
    <name evidence="3" type="ORF">H7K45_09400</name>
</gene>
<name>A0A9X2Z0D6_9MYCO</name>
<dbReference type="InterPro" id="IPR022996">
    <property type="entry name" value="UPF0310"/>
</dbReference>
<evidence type="ECO:0000313" key="4">
    <source>
        <dbReference type="Proteomes" id="UP001141629"/>
    </source>
</evidence>
<reference evidence="3" key="2">
    <citation type="journal article" date="2022" name="BMC Genomics">
        <title>Comparative genome analysis of mycobacteria focusing on tRNA and non-coding RNA.</title>
        <authorList>
            <person name="Behra P.R.K."/>
            <person name="Pettersson B.M.F."/>
            <person name="Ramesh M."/>
            <person name="Das S."/>
            <person name="Dasgupta S."/>
            <person name="Kirsebom L.A."/>
        </authorList>
    </citation>
    <scope>NUCLEOTIDE SEQUENCE</scope>
    <source>
        <strain evidence="3">DSM 44838</strain>
    </source>
</reference>
<dbReference type="SUPFAM" id="SSF88697">
    <property type="entry name" value="PUA domain-like"/>
    <property type="match status" value="1"/>
</dbReference>
<dbReference type="CDD" id="cd21132">
    <property type="entry name" value="EVE-like"/>
    <property type="match status" value="1"/>
</dbReference>
<dbReference type="NCBIfam" id="NF002616">
    <property type="entry name" value="PRK02268.1-2"/>
    <property type="match status" value="1"/>
</dbReference>
<evidence type="ECO:0000256" key="1">
    <source>
        <dbReference type="HAMAP-Rule" id="MF_00771"/>
    </source>
</evidence>